<feature type="transmembrane region" description="Helical" evidence="2">
    <location>
        <begin position="16"/>
        <end position="38"/>
    </location>
</feature>
<name>A0A1F7GV69_9BACT</name>
<accession>A0A1F7GV69</accession>
<organism evidence="3 4">
    <name type="scientific">Candidatus Roizmanbacteria bacterium RIFCSPHIGHO2_02_FULL_37_24</name>
    <dbReference type="NCBI Taxonomy" id="1802037"/>
    <lineage>
        <taxon>Bacteria</taxon>
        <taxon>Candidatus Roizmaniibacteriota</taxon>
    </lineage>
</organism>
<protein>
    <submittedName>
        <fullName evidence="3">Uncharacterized protein</fullName>
    </submittedName>
</protein>
<evidence type="ECO:0000313" key="3">
    <source>
        <dbReference type="EMBL" id="OGK22506.1"/>
    </source>
</evidence>
<evidence type="ECO:0000256" key="2">
    <source>
        <dbReference type="SAM" id="Phobius"/>
    </source>
</evidence>
<gene>
    <name evidence="3" type="ORF">A3C24_05075</name>
</gene>
<reference evidence="3 4" key="1">
    <citation type="journal article" date="2016" name="Nat. Commun.">
        <title>Thousands of microbial genomes shed light on interconnected biogeochemical processes in an aquifer system.</title>
        <authorList>
            <person name="Anantharaman K."/>
            <person name="Brown C.T."/>
            <person name="Hug L.A."/>
            <person name="Sharon I."/>
            <person name="Castelle C.J."/>
            <person name="Probst A.J."/>
            <person name="Thomas B.C."/>
            <person name="Singh A."/>
            <person name="Wilkins M.J."/>
            <person name="Karaoz U."/>
            <person name="Brodie E.L."/>
            <person name="Williams K.H."/>
            <person name="Hubbard S.S."/>
            <person name="Banfield J.F."/>
        </authorList>
    </citation>
    <scope>NUCLEOTIDE SEQUENCE [LARGE SCALE GENOMIC DNA]</scope>
</reference>
<keyword evidence="2" id="KW-0472">Membrane</keyword>
<dbReference type="EMBL" id="MFZM01000041">
    <property type="protein sequence ID" value="OGK22506.1"/>
    <property type="molecule type" value="Genomic_DNA"/>
</dbReference>
<sequence>MEDLPEKLRELTHKKYFPFIAVIFFAFLTALVFALLAYQSNNPPLDKLRSQVGQEQQGSSRSQTPFSPIDRIISAISGRQKTAGGGQGTDKDGTTGGGKQSPQAQLPDEQQAKIIYEKIQKEALPMPKVDVDEYVLKTTLPQVPESVNIYSLKTNYTDEEVETFASRLGFSPIDGQNAVLEKGSKLTQIYDFKKQLYLGFNRKDGTFVFLSEKGIPVDTITSNGNDIAQTFLTTIGINHECLRPVSGYEKTSQPDSEYVVLHCDWQTIGLPILSSLGMLNLPDNRALTQVQLGEIDPDTPEHGDIAFSSNDSLQKQPTDFNSIIVKIDQATGNILGVSSNFQPIEGVSSLSSERIITPQQALADLNNQQSEFAFATPTGEGFIDLRTVFANNIAQAQSAEITDFVLAYNVIPHVATPYLCPFWLTRSFGEMQTGYGGKFIHALRAVDDPRCDFGDILGLSTTLVQAGFTPTPAPTNFKPQPSVFQSEGNSPKYGTFTFKGAGQPPQDSSCPVADQFTNVVKVGSDPGVYMCWIDTNTTQCTRGCKPRTWYSCLTDEAAQTTSVEDQSLRAEILNFRRTFWSKADFGNREQYPIPDGFTGQIIACSKLTTGSPSIFIYSEKPQKVSVSLDPLGHVGYADPAFTSDKTQWNLTTSIDGTLIFENGITRKRAHWEYRRYPILEELHSYNLPQEGYVVRSTDVYSFIQQNVAQQIGLNEYETQQLIAEFNREMKNVTSDFVKLQLLPYDFLHSYLKVSINPTPKSFYRYLFYITPAQKDETLNQPHIEKVVRNGLVVVEVGALANPD</sequence>
<feature type="region of interest" description="Disordered" evidence="1">
    <location>
        <begin position="77"/>
        <end position="107"/>
    </location>
</feature>
<keyword evidence="2" id="KW-0812">Transmembrane</keyword>
<dbReference type="AlphaFoldDB" id="A0A1F7GV69"/>
<dbReference type="Proteomes" id="UP000177159">
    <property type="component" value="Unassembled WGS sequence"/>
</dbReference>
<evidence type="ECO:0000256" key="1">
    <source>
        <dbReference type="SAM" id="MobiDB-lite"/>
    </source>
</evidence>
<comment type="caution">
    <text evidence="3">The sequence shown here is derived from an EMBL/GenBank/DDBJ whole genome shotgun (WGS) entry which is preliminary data.</text>
</comment>
<keyword evidence="2" id="KW-1133">Transmembrane helix</keyword>
<evidence type="ECO:0000313" key="4">
    <source>
        <dbReference type="Proteomes" id="UP000177159"/>
    </source>
</evidence>
<proteinExistence type="predicted"/>
<feature type="compositionally biased region" description="Gly residues" evidence="1">
    <location>
        <begin position="83"/>
        <end position="99"/>
    </location>
</feature>